<evidence type="ECO:0000313" key="3">
    <source>
        <dbReference type="Proteomes" id="UP000032046"/>
    </source>
</evidence>
<dbReference type="Proteomes" id="UP000032046">
    <property type="component" value="Unassembled WGS sequence"/>
</dbReference>
<comment type="caution">
    <text evidence="2">The sequence shown here is derived from an EMBL/GenBank/DDBJ whole genome shotgun (WGS) entry which is preliminary data.</text>
</comment>
<evidence type="ECO:0000256" key="1">
    <source>
        <dbReference type="SAM" id="MobiDB-lite"/>
    </source>
</evidence>
<dbReference type="RefSeq" id="WP_042520259.1">
    <property type="nucleotide sequence ID" value="NZ_JXQI01000047.1"/>
</dbReference>
<sequence length="108" mass="12144">MSKKNMDALLSNIMGEAIERPTDITVAEPTQPDKAPLSSKEKKKDVPSRHFTFICSTELANKVQAIARKEGFTIRALMEYMMRQGIDSYESKHGKIKKIKVKGVSDVM</sequence>
<reference evidence="2 3" key="1">
    <citation type="submission" date="2015-01" db="EMBL/GenBank/DDBJ databases">
        <title>Comparative genomics of non-oral Prevotella species.</title>
        <authorList>
            <person name="Accetto T."/>
            <person name="Nograsek B."/>
            <person name="Avgustin G."/>
        </authorList>
    </citation>
    <scope>NUCLEOTIDE SEQUENCE [LARGE SCALE GENOMIC DNA]</scope>
    <source>
        <strain evidence="2 3">P5-119</strain>
    </source>
</reference>
<dbReference type="STRING" id="1602171.ST44_12775"/>
<evidence type="ECO:0000313" key="2">
    <source>
        <dbReference type="EMBL" id="KIP59852.1"/>
    </source>
</evidence>
<proteinExistence type="predicted"/>
<dbReference type="EMBL" id="JXQK01000090">
    <property type="protein sequence ID" value="KIP59852.1"/>
    <property type="molecule type" value="Genomic_DNA"/>
</dbReference>
<name>A0A0D0ISZ0_9BACT</name>
<gene>
    <name evidence="2" type="ORF">ST44_12775</name>
</gene>
<dbReference type="OrthoDB" id="1040429at2"/>
<dbReference type="AlphaFoldDB" id="A0A0D0ISZ0"/>
<feature type="region of interest" description="Disordered" evidence="1">
    <location>
        <begin position="20"/>
        <end position="44"/>
    </location>
</feature>
<accession>A0A0D0ISZ0</accession>
<protein>
    <submittedName>
        <fullName evidence="2">Uncharacterized protein</fullName>
    </submittedName>
</protein>
<organism evidence="2 3">
    <name type="scientific">Prevotella pectinovora</name>
    <dbReference type="NCBI Taxonomy" id="1602169"/>
    <lineage>
        <taxon>Bacteria</taxon>
        <taxon>Pseudomonadati</taxon>
        <taxon>Bacteroidota</taxon>
        <taxon>Bacteroidia</taxon>
        <taxon>Bacteroidales</taxon>
        <taxon>Prevotellaceae</taxon>
        <taxon>Prevotella</taxon>
    </lineage>
</organism>
<keyword evidence="3" id="KW-1185">Reference proteome</keyword>